<dbReference type="GO" id="GO:0003723">
    <property type="term" value="F:RNA binding"/>
    <property type="evidence" value="ECO:0007669"/>
    <property type="project" value="InterPro"/>
</dbReference>
<dbReference type="InterPro" id="IPR019797">
    <property type="entry name" value="Glutamate_5-kinase_CS"/>
</dbReference>
<keyword evidence="2 8" id="KW-0028">Amino-acid biosynthesis</keyword>
<evidence type="ECO:0000313" key="10">
    <source>
        <dbReference type="EMBL" id="RAL20810.1"/>
    </source>
</evidence>
<keyword evidence="7 8" id="KW-0067">ATP-binding</keyword>
<comment type="caution">
    <text evidence="10">The sequence shown here is derived from an EMBL/GenBank/DDBJ whole genome shotgun (WGS) entry which is preliminary data.</text>
</comment>
<organism evidence="10 11">
    <name type="scientific">Thermoflavimicrobium daqui</name>
    <dbReference type="NCBI Taxonomy" id="2137476"/>
    <lineage>
        <taxon>Bacteria</taxon>
        <taxon>Bacillati</taxon>
        <taxon>Bacillota</taxon>
        <taxon>Bacilli</taxon>
        <taxon>Bacillales</taxon>
        <taxon>Thermoactinomycetaceae</taxon>
        <taxon>Thermoflavimicrobium</taxon>
    </lineage>
</organism>
<dbReference type="PROSITE" id="PS50890">
    <property type="entry name" value="PUA"/>
    <property type="match status" value="1"/>
</dbReference>
<dbReference type="PIRSF" id="PIRSF000729">
    <property type="entry name" value="GK"/>
    <property type="match status" value="1"/>
</dbReference>
<evidence type="ECO:0000256" key="3">
    <source>
        <dbReference type="ARBA" id="ARBA00022650"/>
    </source>
</evidence>
<dbReference type="Pfam" id="PF00696">
    <property type="entry name" value="AA_kinase"/>
    <property type="match status" value="1"/>
</dbReference>
<evidence type="ECO:0000313" key="11">
    <source>
        <dbReference type="Proteomes" id="UP000251213"/>
    </source>
</evidence>
<evidence type="ECO:0000256" key="6">
    <source>
        <dbReference type="ARBA" id="ARBA00022777"/>
    </source>
</evidence>
<dbReference type="InterPro" id="IPR005715">
    <property type="entry name" value="Glu_5kinase/COase_Synthase"/>
</dbReference>
<keyword evidence="11" id="KW-1185">Reference proteome</keyword>
<name>A0A364K0E2_9BACL</name>
<evidence type="ECO:0000256" key="5">
    <source>
        <dbReference type="ARBA" id="ARBA00022741"/>
    </source>
</evidence>
<feature type="binding site" evidence="8">
    <location>
        <position position="50"/>
    </location>
    <ligand>
        <name>substrate</name>
    </ligand>
</feature>
<comment type="similarity">
    <text evidence="8">Belongs to the glutamate 5-kinase family.</text>
</comment>
<keyword evidence="4 8" id="KW-0808">Transferase</keyword>
<feature type="binding site" evidence="8">
    <location>
        <position position="149"/>
    </location>
    <ligand>
        <name>substrate</name>
    </ligand>
</feature>
<dbReference type="GO" id="GO:0055129">
    <property type="term" value="P:L-proline biosynthetic process"/>
    <property type="evidence" value="ECO:0007669"/>
    <property type="project" value="UniProtKB-UniRule"/>
</dbReference>
<dbReference type="PANTHER" id="PTHR43654:SF1">
    <property type="entry name" value="ISOPENTENYL PHOSPHATE KINASE"/>
    <property type="match status" value="1"/>
</dbReference>
<dbReference type="SUPFAM" id="SSF53633">
    <property type="entry name" value="Carbamate kinase-like"/>
    <property type="match status" value="1"/>
</dbReference>
<dbReference type="PRINTS" id="PR00474">
    <property type="entry name" value="GLU5KINASE"/>
</dbReference>
<accession>A0A364K0E2</accession>
<keyword evidence="3 8" id="KW-0641">Proline biosynthesis</keyword>
<keyword evidence="1 8" id="KW-0963">Cytoplasm</keyword>
<dbReference type="Gene3D" id="2.30.130.10">
    <property type="entry name" value="PUA domain"/>
    <property type="match status" value="1"/>
</dbReference>
<dbReference type="InterPro" id="IPR036974">
    <property type="entry name" value="PUA_sf"/>
</dbReference>
<dbReference type="CDD" id="cd04242">
    <property type="entry name" value="AAK_G5K_ProB"/>
    <property type="match status" value="1"/>
</dbReference>
<evidence type="ECO:0000259" key="9">
    <source>
        <dbReference type="SMART" id="SM00359"/>
    </source>
</evidence>
<dbReference type="InterPro" id="IPR036393">
    <property type="entry name" value="AceGlu_kinase-like_sf"/>
</dbReference>
<dbReference type="GO" id="GO:0005829">
    <property type="term" value="C:cytosol"/>
    <property type="evidence" value="ECO:0007669"/>
    <property type="project" value="TreeGrafter"/>
</dbReference>
<evidence type="ECO:0000256" key="2">
    <source>
        <dbReference type="ARBA" id="ARBA00022605"/>
    </source>
</evidence>
<dbReference type="CDD" id="cd21157">
    <property type="entry name" value="PUA_G5K"/>
    <property type="match status" value="1"/>
</dbReference>
<dbReference type="Gene3D" id="3.40.1160.10">
    <property type="entry name" value="Acetylglutamate kinase-like"/>
    <property type="match status" value="1"/>
</dbReference>
<feature type="binding site" evidence="8">
    <location>
        <position position="9"/>
    </location>
    <ligand>
        <name>ATP</name>
        <dbReference type="ChEBI" id="CHEBI:30616"/>
    </ligand>
</feature>
<dbReference type="InterPro" id="IPR015947">
    <property type="entry name" value="PUA-like_sf"/>
</dbReference>
<dbReference type="GO" id="GO:0004349">
    <property type="term" value="F:glutamate 5-kinase activity"/>
    <property type="evidence" value="ECO:0007669"/>
    <property type="project" value="UniProtKB-UniRule"/>
</dbReference>
<comment type="function">
    <text evidence="8">Catalyzes the transfer of a phosphate group to glutamate to form L-glutamate 5-phosphate.</text>
</comment>
<dbReference type="FunFam" id="3.40.1160.10:FF:000018">
    <property type="entry name" value="Glutamate 5-kinase"/>
    <property type="match status" value="1"/>
</dbReference>
<feature type="binding site" evidence="8">
    <location>
        <begin position="169"/>
        <end position="170"/>
    </location>
    <ligand>
        <name>ATP</name>
        <dbReference type="ChEBI" id="CHEBI:30616"/>
    </ligand>
</feature>
<proteinExistence type="inferred from homology"/>
<protein>
    <recommendedName>
        <fullName evidence="8">Glutamate 5-kinase</fullName>
        <ecNumber evidence="8">2.7.2.11</ecNumber>
    </recommendedName>
    <alternativeName>
        <fullName evidence="8">Gamma-glutamyl kinase</fullName>
        <shortName evidence="8">GK</shortName>
    </alternativeName>
</protein>
<comment type="catalytic activity">
    <reaction evidence="8">
        <text>L-glutamate + ATP = L-glutamyl 5-phosphate + ADP</text>
        <dbReference type="Rhea" id="RHEA:14877"/>
        <dbReference type="ChEBI" id="CHEBI:29985"/>
        <dbReference type="ChEBI" id="CHEBI:30616"/>
        <dbReference type="ChEBI" id="CHEBI:58274"/>
        <dbReference type="ChEBI" id="CHEBI:456216"/>
        <dbReference type="EC" id="2.7.2.11"/>
    </reaction>
</comment>
<keyword evidence="5 8" id="KW-0547">Nucleotide-binding</keyword>
<dbReference type="PANTHER" id="PTHR43654">
    <property type="entry name" value="GLUTAMATE 5-KINASE"/>
    <property type="match status" value="1"/>
</dbReference>
<dbReference type="OrthoDB" id="9804434at2"/>
<keyword evidence="6 8" id="KW-0418">Kinase</keyword>
<feature type="binding site" evidence="8">
    <location>
        <begin position="211"/>
        <end position="217"/>
    </location>
    <ligand>
        <name>ATP</name>
        <dbReference type="ChEBI" id="CHEBI:30616"/>
    </ligand>
</feature>
<evidence type="ECO:0000256" key="4">
    <source>
        <dbReference type="ARBA" id="ARBA00022679"/>
    </source>
</evidence>
<gene>
    <name evidence="8 10" type="primary">proB</name>
    <name evidence="10" type="ORF">DL897_17815</name>
</gene>
<sequence length="370" mass="41157">MRYKRIVVKIGSSSLIDLDGNLSNRKMNHLIEQIALIQKTDRYQITLVSSGAIALGLSSLGWTYQNITMSEKQAAAAVGQGLLINRYQKRFAHKKLLTAQILLNRSDIEDRNRFIHIRNTMETLLRNKILPIVNENDSVTVEEIRFGDNDTLSSLVALVTEADLLVILTDIDGLYTAHPKKDPNAKRIKEVREITSDIEKIAGEKGSAFGTGGMRTKLTAARIATQSGVDVVIASSSEDHVLERILSGEKLGTHFYAQNRLSSKKSWIAFGSRIEGQIYIDQGASHALTTQNGSLLIAGIEKVNGDFHEGAIVEIISHRHQVIGRGVISFSSQDLCLLLTRKKQGEKLHNYHEVIHRNAMVILKEEECLK</sequence>
<feature type="domain" description="PUA" evidence="9">
    <location>
        <begin position="276"/>
        <end position="355"/>
    </location>
</feature>
<comment type="subcellular location">
    <subcellularLocation>
        <location evidence="8">Cytoplasm</location>
    </subcellularLocation>
</comment>
<dbReference type="Proteomes" id="UP000251213">
    <property type="component" value="Unassembled WGS sequence"/>
</dbReference>
<dbReference type="AlphaFoldDB" id="A0A364K0E2"/>
<dbReference type="InterPro" id="IPR002478">
    <property type="entry name" value="PUA"/>
</dbReference>
<dbReference type="EC" id="2.7.2.11" evidence="8"/>
<dbReference type="NCBIfam" id="TIGR01027">
    <property type="entry name" value="proB"/>
    <property type="match status" value="1"/>
</dbReference>
<reference evidence="10 11" key="1">
    <citation type="submission" date="2018-06" db="EMBL/GenBank/DDBJ databases">
        <title>Thermoflavimicrobium daqus sp. nov., a thermophilic microbe isolated from Moutai-flavour Daqu.</title>
        <authorList>
            <person name="Wang X."/>
            <person name="Zhou H."/>
        </authorList>
    </citation>
    <scope>NUCLEOTIDE SEQUENCE [LARGE SCALE GENOMIC DNA]</scope>
    <source>
        <strain evidence="10 11">FBKL4.011</strain>
    </source>
</reference>
<dbReference type="InterPro" id="IPR011529">
    <property type="entry name" value="Glu_5kinase"/>
</dbReference>
<evidence type="ECO:0000256" key="7">
    <source>
        <dbReference type="ARBA" id="ARBA00022840"/>
    </source>
</evidence>
<evidence type="ECO:0000256" key="1">
    <source>
        <dbReference type="ARBA" id="ARBA00022490"/>
    </source>
</evidence>
<dbReference type="Pfam" id="PF01472">
    <property type="entry name" value="PUA"/>
    <property type="match status" value="1"/>
</dbReference>
<dbReference type="SMART" id="SM00359">
    <property type="entry name" value="PUA"/>
    <property type="match status" value="1"/>
</dbReference>
<comment type="pathway">
    <text evidence="8">Amino-acid biosynthesis; L-proline biosynthesis; L-glutamate 5-semialdehyde from L-glutamate: step 1/2.</text>
</comment>
<dbReference type="InterPro" id="IPR001048">
    <property type="entry name" value="Asp/Glu/Uridylate_kinase"/>
</dbReference>
<dbReference type="HAMAP" id="MF_00456">
    <property type="entry name" value="ProB"/>
    <property type="match status" value="1"/>
</dbReference>
<dbReference type="RefSeq" id="WP_113660460.1">
    <property type="nucleotide sequence ID" value="NZ_KZ845690.1"/>
</dbReference>
<dbReference type="SUPFAM" id="SSF88697">
    <property type="entry name" value="PUA domain-like"/>
    <property type="match status" value="1"/>
</dbReference>
<dbReference type="PROSITE" id="PS00902">
    <property type="entry name" value="GLUTAMATE_5_KINASE"/>
    <property type="match status" value="1"/>
</dbReference>
<feature type="binding site" evidence="8">
    <location>
        <position position="137"/>
    </location>
    <ligand>
        <name>substrate</name>
    </ligand>
</feature>
<dbReference type="InterPro" id="IPR041739">
    <property type="entry name" value="G5K_ProB"/>
</dbReference>
<reference evidence="10 11" key="2">
    <citation type="submission" date="2018-06" db="EMBL/GenBank/DDBJ databases">
        <authorList>
            <person name="Zhirakovskaya E."/>
        </authorList>
    </citation>
    <scope>NUCLEOTIDE SEQUENCE [LARGE SCALE GENOMIC DNA]</scope>
    <source>
        <strain evidence="10 11">FBKL4.011</strain>
    </source>
</reference>
<dbReference type="EMBL" id="QJKK01000028">
    <property type="protein sequence ID" value="RAL20810.1"/>
    <property type="molecule type" value="Genomic_DNA"/>
</dbReference>
<dbReference type="UniPathway" id="UPA00098">
    <property type="reaction ID" value="UER00359"/>
</dbReference>
<evidence type="ECO:0000256" key="8">
    <source>
        <dbReference type="HAMAP-Rule" id="MF_00456"/>
    </source>
</evidence>
<dbReference type="GO" id="GO:0005524">
    <property type="term" value="F:ATP binding"/>
    <property type="evidence" value="ECO:0007669"/>
    <property type="project" value="UniProtKB-KW"/>
</dbReference>
<dbReference type="InterPro" id="IPR001057">
    <property type="entry name" value="Glu/AcGlu_kinase"/>
</dbReference>